<gene>
    <name evidence="2" type="ORF">K2U94_10240</name>
</gene>
<feature type="compositionally biased region" description="Pro residues" evidence="1">
    <location>
        <begin position="46"/>
        <end position="56"/>
    </location>
</feature>
<name>A0ABS9Z6C5_9HYPH</name>
<dbReference type="SUPFAM" id="SSF140804">
    <property type="entry name" value="YidB-like"/>
    <property type="match status" value="1"/>
</dbReference>
<dbReference type="InterPro" id="IPR045372">
    <property type="entry name" value="YidB"/>
</dbReference>
<dbReference type="Pfam" id="PF20159">
    <property type="entry name" value="YidB"/>
    <property type="match status" value="1"/>
</dbReference>
<dbReference type="EMBL" id="JAIVFP010000001">
    <property type="protein sequence ID" value="MCI4683142.1"/>
    <property type="molecule type" value="Genomic_DNA"/>
</dbReference>
<accession>A0ABS9Z6C5</accession>
<dbReference type="Proteomes" id="UP001139104">
    <property type="component" value="Unassembled WGS sequence"/>
</dbReference>
<evidence type="ECO:0000313" key="2">
    <source>
        <dbReference type="EMBL" id="MCI4683142.1"/>
    </source>
</evidence>
<keyword evidence="3" id="KW-1185">Reference proteome</keyword>
<reference evidence="2" key="1">
    <citation type="journal article" date="2022" name="ISME J.">
        <title>Identification of active gaseous-alkane degraders at natural gas seeps.</title>
        <authorList>
            <person name="Farhan Ul Haque M."/>
            <person name="Hernandez M."/>
            <person name="Crombie A.T."/>
            <person name="Murrell J.C."/>
        </authorList>
    </citation>
    <scope>NUCLEOTIDE SEQUENCE</scope>
    <source>
        <strain evidence="2">PC2</strain>
    </source>
</reference>
<proteinExistence type="predicted"/>
<dbReference type="Gene3D" id="1.10.10.690">
    <property type="entry name" value="YidB-like"/>
    <property type="match status" value="1"/>
</dbReference>
<feature type="region of interest" description="Disordered" evidence="1">
    <location>
        <begin position="42"/>
        <end position="63"/>
    </location>
</feature>
<sequence>MGLLDDAVSETNKAVPGGDFTKPLLIAAGALILGHFFGRGKQDAPVPAPEPAPQQQPPASGGGLFGQLGGMLSGVANSQLGGALAGAASGAAVSGGLGSLLEQFRNAGLGQQANSWVGTGQNQPITADQINSVIGQGKIAEIAQQAGIDPAQMSQLLAQALPHLIDKLTPGGQLPQS</sequence>
<evidence type="ECO:0000256" key="1">
    <source>
        <dbReference type="SAM" id="MobiDB-lite"/>
    </source>
</evidence>
<dbReference type="RefSeq" id="WP_243067108.1">
    <property type="nucleotide sequence ID" value="NZ_JAIVFK010000019.1"/>
</dbReference>
<evidence type="ECO:0000313" key="3">
    <source>
        <dbReference type="Proteomes" id="UP001139104"/>
    </source>
</evidence>
<dbReference type="InterPro" id="IPR027405">
    <property type="entry name" value="YidB-like"/>
</dbReference>
<organism evidence="2 3">
    <name type="scientific">Candidatus Rhodoblastus alkanivorans</name>
    <dbReference type="NCBI Taxonomy" id="2954117"/>
    <lineage>
        <taxon>Bacteria</taxon>
        <taxon>Pseudomonadati</taxon>
        <taxon>Pseudomonadota</taxon>
        <taxon>Alphaproteobacteria</taxon>
        <taxon>Hyphomicrobiales</taxon>
        <taxon>Rhodoblastaceae</taxon>
        <taxon>Rhodoblastus</taxon>
    </lineage>
</organism>
<comment type="caution">
    <text evidence="2">The sequence shown here is derived from an EMBL/GenBank/DDBJ whole genome shotgun (WGS) entry which is preliminary data.</text>
</comment>
<protein>
    <submittedName>
        <fullName evidence="2">YidB family protein</fullName>
    </submittedName>
</protein>